<comment type="caution">
    <text evidence="3">The sequence shown here is derived from an EMBL/GenBank/DDBJ whole genome shotgun (WGS) entry which is preliminary data.</text>
</comment>
<dbReference type="Pfam" id="PF00076">
    <property type="entry name" value="RRM_1"/>
    <property type="match status" value="1"/>
</dbReference>
<dbReference type="VEuPathDB" id="ToxoDB:TGMAS_294710A"/>
<reference evidence="3 4" key="1">
    <citation type="submission" date="2014-04" db="EMBL/GenBank/DDBJ databases">
        <authorList>
            <person name="Sibley D."/>
            <person name="Venepally P."/>
            <person name="Karamycheva S."/>
            <person name="Hadjithomas M."/>
            <person name="Khan A."/>
            <person name="Brunk B."/>
            <person name="Roos D."/>
            <person name="Caler E."/>
            <person name="Lorenzi H."/>
        </authorList>
    </citation>
    <scope>NUCLEOTIDE SEQUENCE [LARGE SCALE GENOMIC DNA]</scope>
    <source>
        <strain evidence="3 4">MAS</strain>
    </source>
</reference>
<proteinExistence type="predicted"/>
<dbReference type="GO" id="GO:0003723">
    <property type="term" value="F:RNA binding"/>
    <property type="evidence" value="ECO:0007669"/>
    <property type="project" value="UniProtKB-UniRule"/>
</dbReference>
<dbReference type="PANTHER" id="PTHR32343:SF22">
    <property type="entry name" value="LD29830P"/>
    <property type="match status" value="1"/>
</dbReference>
<dbReference type="Gene3D" id="3.30.70.330">
    <property type="match status" value="1"/>
</dbReference>
<dbReference type="InterPro" id="IPR000504">
    <property type="entry name" value="RRM_dom"/>
</dbReference>
<sequence length="220" mass="22325">MLGGASGLGAAPTRALYSTANVLYIKNLSPLVTEDHIRQIFTHCGEILNIGFKAYLNNPAQRYCVLEFKDSAGITAASQLNNTPLLNVPMTVTVVEPAGGGTFIAAPEALAGASGALGSSSLEALAKQAALNVQHPVGQPALAPGQVGEGVRQLQQLQQQQLQQFEANGALGAGAQLATAGAVAALGGQAGGAAAFGAMPLNSQMSVVEIAMQNHLSNLQ</sequence>
<evidence type="ECO:0000259" key="2">
    <source>
        <dbReference type="PROSITE" id="PS50102"/>
    </source>
</evidence>
<feature type="domain" description="RRM" evidence="2">
    <location>
        <begin position="21"/>
        <end position="97"/>
    </location>
</feature>
<dbReference type="Proteomes" id="UP000028821">
    <property type="component" value="Unassembled WGS sequence"/>
</dbReference>
<dbReference type="InterPro" id="IPR035979">
    <property type="entry name" value="RBD_domain_sf"/>
</dbReference>
<gene>
    <name evidence="3" type="ORF">TGMAS_294710A</name>
</gene>
<evidence type="ECO:0000313" key="4">
    <source>
        <dbReference type="Proteomes" id="UP000028821"/>
    </source>
</evidence>
<feature type="non-terminal residue" evidence="3">
    <location>
        <position position="220"/>
    </location>
</feature>
<accession>A0A086QNU3</accession>
<protein>
    <submittedName>
        <fullName evidence="3">RNA recognition motif-containing protein</fullName>
    </submittedName>
</protein>
<organism evidence="3 4">
    <name type="scientific">Toxoplasma gondii MAS</name>
    <dbReference type="NCBI Taxonomy" id="943118"/>
    <lineage>
        <taxon>Eukaryota</taxon>
        <taxon>Sar</taxon>
        <taxon>Alveolata</taxon>
        <taxon>Apicomplexa</taxon>
        <taxon>Conoidasida</taxon>
        <taxon>Coccidia</taxon>
        <taxon>Eucoccidiorida</taxon>
        <taxon>Eimeriorina</taxon>
        <taxon>Sarcocystidae</taxon>
        <taxon>Toxoplasma</taxon>
    </lineage>
</organism>
<evidence type="ECO:0000313" key="3">
    <source>
        <dbReference type="EMBL" id="KFH14275.1"/>
    </source>
</evidence>
<dbReference type="PROSITE" id="PS50102">
    <property type="entry name" value="RRM"/>
    <property type="match status" value="1"/>
</dbReference>
<dbReference type="InterPro" id="IPR012677">
    <property type="entry name" value="Nucleotide-bd_a/b_plait_sf"/>
</dbReference>
<evidence type="ECO:0000256" key="1">
    <source>
        <dbReference type="PROSITE-ProRule" id="PRU00176"/>
    </source>
</evidence>
<dbReference type="EMBL" id="AEXC02001249">
    <property type="protein sequence ID" value="KFH14275.1"/>
    <property type="molecule type" value="Genomic_DNA"/>
</dbReference>
<dbReference type="SMART" id="SM00360">
    <property type="entry name" value="RRM"/>
    <property type="match status" value="1"/>
</dbReference>
<dbReference type="SUPFAM" id="SSF54928">
    <property type="entry name" value="RNA-binding domain, RBD"/>
    <property type="match status" value="1"/>
</dbReference>
<dbReference type="AlphaFoldDB" id="A0A086QNU3"/>
<dbReference type="CDD" id="cd00590">
    <property type="entry name" value="RRM_SF"/>
    <property type="match status" value="1"/>
</dbReference>
<keyword evidence="1" id="KW-0694">RNA-binding</keyword>
<dbReference type="PANTHER" id="PTHR32343">
    <property type="entry name" value="SERINE/ARGININE-RICH SPLICING FACTOR"/>
    <property type="match status" value="1"/>
</dbReference>
<name>A0A086QNU3_TOXGO</name>